<organism evidence="2 3">
    <name type="scientific">Leersia perrieri</name>
    <dbReference type="NCBI Taxonomy" id="77586"/>
    <lineage>
        <taxon>Eukaryota</taxon>
        <taxon>Viridiplantae</taxon>
        <taxon>Streptophyta</taxon>
        <taxon>Embryophyta</taxon>
        <taxon>Tracheophyta</taxon>
        <taxon>Spermatophyta</taxon>
        <taxon>Magnoliopsida</taxon>
        <taxon>Liliopsida</taxon>
        <taxon>Poales</taxon>
        <taxon>Poaceae</taxon>
        <taxon>BOP clade</taxon>
        <taxon>Oryzoideae</taxon>
        <taxon>Oryzeae</taxon>
        <taxon>Oryzinae</taxon>
        <taxon>Leersia</taxon>
    </lineage>
</organism>
<sequence length="232" mass="25670">MAVRDLMDPQRNYVLNHSRDDPFVMQQHQSDPFIYLPGPMRGVNMQARVLFEYDVRIKLESHHQEDRYLPLIDEVAIFSEKTCIDEPAAYRIRGGGGGAVDITWALLTRAVEATVEVWIQQLSAVAQHGDGDGGLDLSVSGFVSKIAGQEIKLFRGVVDKPCALNRFVVAVSLDSDLILHIKAHAAAGAGSSDHMGEFVFRTRSTAHGSASDRRNFDFATVEVKVTWSALYP</sequence>
<dbReference type="PANTHER" id="PTHR33065:SF138">
    <property type="entry name" value="OS09G0442000 PROTEIN"/>
    <property type="match status" value="1"/>
</dbReference>
<dbReference type="HOGENOM" id="CLU_034147_2_1_1"/>
<dbReference type="AlphaFoldDB" id="A0A0D9W683"/>
<evidence type="ECO:0000259" key="1">
    <source>
        <dbReference type="Pfam" id="PF20241"/>
    </source>
</evidence>
<evidence type="ECO:0000313" key="2">
    <source>
        <dbReference type="EnsemblPlants" id="LPERR04G12750.1"/>
    </source>
</evidence>
<protein>
    <recommendedName>
        <fullName evidence="1">DUF6598 domain-containing protein</fullName>
    </recommendedName>
</protein>
<keyword evidence="3" id="KW-1185">Reference proteome</keyword>
<dbReference type="EnsemblPlants" id="LPERR04G12750.1">
    <property type="protein sequence ID" value="LPERR04G12750.1"/>
    <property type="gene ID" value="LPERR04G12750"/>
</dbReference>
<dbReference type="InterPro" id="IPR046533">
    <property type="entry name" value="DUF6598"/>
</dbReference>
<dbReference type="PANTHER" id="PTHR33065">
    <property type="entry name" value="OS07G0486400 PROTEIN"/>
    <property type="match status" value="1"/>
</dbReference>
<reference evidence="3" key="2">
    <citation type="submission" date="2013-12" db="EMBL/GenBank/DDBJ databases">
        <authorList>
            <person name="Yu Y."/>
            <person name="Lee S."/>
            <person name="de Baynast K."/>
            <person name="Wissotski M."/>
            <person name="Liu L."/>
            <person name="Talag J."/>
            <person name="Goicoechea J."/>
            <person name="Angelova A."/>
            <person name="Jetty R."/>
            <person name="Kudrna D."/>
            <person name="Golser W."/>
            <person name="Rivera L."/>
            <person name="Zhang J."/>
            <person name="Wing R."/>
        </authorList>
    </citation>
    <scope>NUCLEOTIDE SEQUENCE</scope>
</reference>
<dbReference type="Proteomes" id="UP000032180">
    <property type="component" value="Chromosome 4"/>
</dbReference>
<dbReference type="Pfam" id="PF20241">
    <property type="entry name" value="DUF6598"/>
    <property type="match status" value="1"/>
</dbReference>
<dbReference type="Gramene" id="LPERR04G12750.1">
    <property type="protein sequence ID" value="LPERR04G12750.1"/>
    <property type="gene ID" value="LPERR04G12750"/>
</dbReference>
<reference evidence="2" key="3">
    <citation type="submission" date="2015-04" db="UniProtKB">
        <authorList>
            <consortium name="EnsemblPlants"/>
        </authorList>
    </citation>
    <scope>IDENTIFICATION</scope>
</reference>
<reference evidence="2 3" key="1">
    <citation type="submission" date="2012-08" db="EMBL/GenBank/DDBJ databases">
        <title>Oryza genome evolution.</title>
        <authorList>
            <person name="Wing R.A."/>
        </authorList>
    </citation>
    <scope>NUCLEOTIDE SEQUENCE</scope>
</reference>
<proteinExistence type="predicted"/>
<feature type="domain" description="DUF6598" evidence="1">
    <location>
        <begin position="1"/>
        <end position="225"/>
    </location>
</feature>
<dbReference type="eggNOG" id="ENOG502R880">
    <property type="taxonomic scope" value="Eukaryota"/>
</dbReference>
<evidence type="ECO:0000313" key="3">
    <source>
        <dbReference type="Proteomes" id="UP000032180"/>
    </source>
</evidence>
<accession>A0A0D9W683</accession>
<name>A0A0D9W683_9ORYZ</name>